<dbReference type="AlphaFoldDB" id="A0A4Z0A5K0"/>
<proteinExistence type="predicted"/>
<keyword evidence="3" id="KW-1185">Reference proteome</keyword>
<dbReference type="STRING" id="135208.A0A4Z0A5K0"/>
<gene>
    <name evidence="2" type="ORF">EWM64_g1723</name>
</gene>
<name>A0A4Z0A5K0_9AGAM</name>
<accession>A0A4Z0A5K0</accession>
<protein>
    <submittedName>
        <fullName evidence="2">Uncharacterized protein</fullName>
    </submittedName>
</protein>
<dbReference type="OrthoDB" id="3242721at2759"/>
<dbReference type="EMBL" id="SFCI01000123">
    <property type="protein sequence ID" value="TFY82292.1"/>
    <property type="molecule type" value="Genomic_DNA"/>
</dbReference>
<feature type="compositionally biased region" description="Low complexity" evidence="1">
    <location>
        <begin position="71"/>
        <end position="84"/>
    </location>
</feature>
<feature type="region of interest" description="Disordered" evidence="1">
    <location>
        <begin position="34"/>
        <end position="84"/>
    </location>
</feature>
<evidence type="ECO:0000313" key="2">
    <source>
        <dbReference type="EMBL" id="TFY82292.1"/>
    </source>
</evidence>
<reference evidence="2 3" key="1">
    <citation type="submission" date="2019-02" db="EMBL/GenBank/DDBJ databases">
        <title>Genome sequencing of the rare red list fungi Hericium alpestre (H. flagellum).</title>
        <authorList>
            <person name="Buettner E."/>
            <person name="Kellner H."/>
        </authorList>
    </citation>
    <scope>NUCLEOTIDE SEQUENCE [LARGE SCALE GENOMIC DNA]</scope>
    <source>
        <strain evidence="2 3">DSM 108284</strain>
    </source>
</reference>
<evidence type="ECO:0000313" key="3">
    <source>
        <dbReference type="Proteomes" id="UP000298061"/>
    </source>
</evidence>
<evidence type="ECO:0000256" key="1">
    <source>
        <dbReference type="SAM" id="MobiDB-lite"/>
    </source>
</evidence>
<comment type="caution">
    <text evidence="2">The sequence shown here is derived from an EMBL/GenBank/DDBJ whole genome shotgun (WGS) entry which is preliminary data.</text>
</comment>
<organism evidence="2 3">
    <name type="scientific">Hericium alpestre</name>
    <dbReference type="NCBI Taxonomy" id="135208"/>
    <lineage>
        <taxon>Eukaryota</taxon>
        <taxon>Fungi</taxon>
        <taxon>Dikarya</taxon>
        <taxon>Basidiomycota</taxon>
        <taxon>Agaricomycotina</taxon>
        <taxon>Agaricomycetes</taxon>
        <taxon>Russulales</taxon>
        <taxon>Hericiaceae</taxon>
        <taxon>Hericium</taxon>
    </lineage>
</organism>
<dbReference type="Proteomes" id="UP000298061">
    <property type="component" value="Unassembled WGS sequence"/>
</dbReference>
<sequence>MHSVASENIVLVAPRPIRITANFFSNFHSHSPTHPHSFRLASAPPDAPDRLKPPEDENDDVARSASDKDLVSVSPRGSPRSSLPSEALEEFLSILRPSLFPPQSPTLIARRIPLTFAHERPTPLSSKPLDRLDNVPVRSPVLREDVRTPAKQTGMHLSPYLLTAREEDEENDTASEVVPFRMFGSGPLGSCCFAIKVYGSN</sequence>
<feature type="compositionally biased region" description="Basic and acidic residues" evidence="1">
    <location>
        <begin position="47"/>
        <end position="70"/>
    </location>
</feature>